<dbReference type="GO" id="GO:0005524">
    <property type="term" value="F:ATP binding"/>
    <property type="evidence" value="ECO:0007669"/>
    <property type="project" value="UniProtKB-KW"/>
</dbReference>
<dbReference type="EMBL" id="CCBB010000001">
    <property type="protein sequence ID" value="CDO08129.1"/>
    <property type="molecule type" value="Genomic_DNA"/>
</dbReference>
<dbReference type="eggNOG" id="COG1219">
    <property type="taxonomic scope" value="Bacteria"/>
</dbReference>
<sequence length="119" mass="13347">MGNAVSAAMYCSFCGLESRRVKTLISGHGVYICDECVTKCVAIIEDRPDRETLPLRDRADYSEDELLDEIPRVAATTANVEADLRARVDELRQRGVAWSRIAAAMGVTRQSAWERFNHE</sequence>
<dbReference type="GO" id="GO:0006508">
    <property type="term" value="P:proteolysis"/>
    <property type="evidence" value="ECO:0007669"/>
    <property type="project" value="UniProtKB-KW"/>
</dbReference>
<gene>
    <name evidence="3" type="primary">clpX_2</name>
    <name evidence="3" type="ORF">BN977_02948</name>
</gene>
<accession>W9AQV2</accession>
<keyword evidence="1" id="KW-0862">Zinc</keyword>
<evidence type="ECO:0000256" key="1">
    <source>
        <dbReference type="PROSITE-ProRule" id="PRU01250"/>
    </source>
</evidence>
<protein>
    <submittedName>
        <fullName evidence="3">ATP-dependent protease ATP-binding subunit ClpX</fullName>
    </submittedName>
</protein>
<reference evidence="3" key="1">
    <citation type="submission" date="2014-03" db="EMBL/GenBank/DDBJ databases">
        <title>Draft Genome Sequence of Mycobacterium cosmeticum DSM 44829.</title>
        <authorList>
            <person name="Croce O."/>
            <person name="Robert C."/>
            <person name="Raoult D."/>
            <person name="Drancourt M."/>
        </authorList>
    </citation>
    <scope>NUCLEOTIDE SEQUENCE [LARGE SCALE GENOMIC DNA]</scope>
    <source>
        <strain evidence="3">DSM 44829</strain>
    </source>
</reference>
<dbReference type="InterPro" id="IPR038366">
    <property type="entry name" value="Znf_CppX_C4_sf"/>
</dbReference>
<feature type="binding site" evidence="1">
    <location>
        <position position="14"/>
    </location>
    <ligand>
        <name>Zn(2+)</name>
        <dbReference type="ChEBI" id="CHEBI:29105"/>
    </ligand>
</feature>
<dbReference type="Gene3D" id="6.20.220.10">
    <property type="entry name" value="ClpX chaperone, C4-type zinc finger domain"/>
    <property type="match status" value="1"/>
</dbReference>
<organism evidence="3 4">
    <name type="scientific">Mycolicibacterium cosmeticum</name>
    <dbReference type="NCBI Taxonomy" id="258533"/>
    <lineage>
        <taxon>Bacteria</taxon>
        <taxon>Bacillati</taxon>
        <taxon>Actinomycetota</taxon>
        <taxon>Actinomycetes</taxon>
        <taxon>Mycobacteriales</taxon>
        <taxon>Mycobacteriaceae</taxon>
        <taxon>Mycolicibacterium</taxon>
    </lineage>
</organism>
<name>W9AQV2_MYCCO</name>
<dbReference type="InterPro" id="IPR059188">
    <property type="entry name" value="Znf_CLPX-like"/>
</dbReference>
<dbReference type="GO" id="GO:0008270">
    <property type="term" value="F:zinc ion binding"/>
    <property type="evidence" value="ECO:0007669"/>
    <property type="project" value="UniProtKB-UniRule"/>
</dbReference>
<keyword evidence="3" id="KW-0645">Protease</keyword>
<keyword evidence="3" id="KW-0547">Nucleotide-binding</keyword>
<feature type="binding site" evidence="1">
    <location>
        <position position="33"/>
    </location>
    <ligand>
        <name>Zn(2+)</name>
        <dbReference type="ChEBI" id="CHEBI:29105"/>
    </ligand>
</feature>
<keyword evidence="3" id="KW-0378">Hydrolase</keyword>
<dbReference type="RefSeq" id="WP_024452426.1">
    <property type="nucleotide sequence ID" value="NZ_CCBB010000001.1"/>
</dbReference>
<dbReference type="GO" id="GO:0006457">
    <property type="term" value="P:protein folding"/>
    <property type="evidence" value="ECO:0007669"/>
    <property type="project" value="UniProtKB-UniRule"/>
</dbReference>
<dbReference type="STRING" id="258533.BN977_02948"/>
<evidence type="ECO:0000313" key="4">
    <source>
        <dbReference type="Proteomes" id="UP000028870"/>
    </source>
</evidence>
<keyword evidence="1" id="KW-0479">Metal-binding</keyword>
<evidence type="ECO:0000313" key="3">
    <source>
        <dbReference type="EMBL" id="CDO08129.1"/>
    </source>
</evidence>
<dbReference type="InterPro" id="IPR010603">
    <property type="entry name" value="Znf_CppX_C4"/>
</dbReference>
<keyword evidence="4" id="KW-1185">Reference proteome</keyword>
<dbReference type="SUPFAM" id="SSF57716">
    <property type="entry name" value="Glucocorticoid receptor-like (DNA-binding domain)"/>
    <property type="match status" value="1"/>
</dbReference>
<comment type="caution">
    <text evidence="3">The sequence shown here is derived from an EMBL/GenBank/DDBJ whole genome shotgun (WGS) entry which is preliminary data.</text>
</comment>
<feature type="binding site" evidence="1">
    <location>
        <position position="36"/>
    </location>
    <ligand>
        <name>Zn(2+)</name>
        <dbReference type="ChEBI" id="CHEBI:29105"/>
    </ligand>
</feature>
<dbReference type="PROSITE" id="PS51902">
    <property type="entry name" value="CLPX_ZB"/>
    <property type="match status" value="1"/>
</dbReference>
<proteinExistence type="inferred from homology"/>
<keyword evidence="3" id="KW-0067">ATP-binding</keyword>
<dbReference type="Pfam" id="PF06689">
    <property type="entry name" value="zf-C4_ClpX"/>
    <property type="match status" value="1"/>
</dbReference>
<reference evidence="3" key="2">
    <citation type="submission" date="2014-03" db="EMBL/GenBank/DDBJ databases">
        <authorList>
            <person name="Urmite Genomes"/>
        </authorList>
    </citation>
    <scope>NUCLEOTIDE SEQUENCE</scope>
    <source>
        <strain evidence="3">DSM 44829</strain>
    </source>
</reference>
<dbReference type="Proteomes" id="UP000028870">
    <property type="component" value="Unassembled WGS sequence"/>
</dbReference>
<comment type="similarity">
    <text evidence="1">Belongs to the ClpX chaperone family.</text>
</comment>
<dbReference type="GO" id="GO:0051082">
    <property type="term" value="F:unfolded protein binding"/>
    <property type="evidence" value="ECO:0007669"/>
    <property type="project" value="UniProtKB-UniRule"/>
</dbReference>
<dbReference type="GO" id="GO:0008233">
    <property type="term" value="F:peptidase activity"/>
    <property type="evidence" value="ECO:0007669"/>
    <property type="project" value="UniProtKB-KW"/>
</dbReference>
<dbReference type="OrthoDB" id="9812570at2"/>
<evidence type="ECO:0000259" key="2">
    <source>
        <dbReference type="PROSITE" id="PS51902"/>
    </source>
</evidence>
<dbReference type="AlphaFoldDB" id="W9AQV2"/>
<feature type="domain" description="ClpX-type ZB" evidence="2">
    <location>
        <begin position="1"/>
        <end position="52"/>
    </location>
</feature>
<dbReference type="GO" id="GO:0046983">
    <property type="term" value="F:protein dimerization activity"/>
    <property type="evidence" value="ECO:0007669"/>
    <property type="project" value="UniProtKB-UniRule"/>
</dbReference>
<dbReference type="SMART" id="SM00994">
    <property type="entry name" value="zf-C4_ClpX"/>
    <property type="match status" value="1"/>
</dbReference>
<keyword evidence="1" id="KW-0143">Chaperone</keyword>
<feature type="binding site" evidence="1">
    <location>
        <position position="11"/>
    </location>
    <ligand>
        <name>Zn(2+)</name>
        <dbReference type="ChEBI" id="CHEBI:29105"/>
    </ligand>
</feature>